<dbReference type="Proteomes" id="UP000014480">
    <property type="component" value="Unassembled WGS sequence"/>
</dbReference>
<dbReference type="AlphaFoldDB" id="A0A484F7V6"/>
<reference evidence="3" key="2">
    <citation type="journal article" date="2019" name="Mol. Plant Microbe Interact.">
        <title>Genome sequence resources for four phytopathogenic fungi from the Colletotrichum orbiculare species complex.</title>
        <authorList>
            <person name="Gan P."/>
            <person name="Tsushima A."/>
            <person name="Narusaka M."/>
            <person name="Narusaka Y."/>
            <person name="Takano Y."/>
            <person name="Kubo Y."/>
            <person name="Shirasu K."/>
        </authorList>
    </citation>
    <scope>GENOME REANNOTATION</scope>
    <source>
        <strain evidence="3">104-T / ATCC 96160 / CBS 514.97 / LARS 414 / MAFF 240422</strain>
    </source>
</reference>
<keyword evidence="3" id="KW-1185">Reference proteome</keyword>
<dbReference type="EMBL" id="AMCV02000051">
    <property type="protein sequence ID" value="TDZ14349.1"/>
    <property type="molecule type" value="Genomic_DNA"/>
</dbReference>
<reference evidence="3" key="1">
    <citation type="journal article" date="2013" name="New Phytol.">
        <title>Comparative genomic and transcriptomic analyses reveal the hemibiotrophic stage shift of Colletotrichum fungi.</title>
        <authorList>
            <person name="Gan P."/>
            <person name="Ikeda K."/>
            <person name="Irieda H."/>
            <person name="Narusaka M."/>
            <person name="O'Connell R.J."/>
            <person name="Narusaka Y."/>
            <person name="Takano Y."/>
            <person name="Kubo Y."/>
            <person name="Shirasu K."/>
        </authorList>
    </citation>
    <scope>NUCLEOTIDE SEQUENCE [LARGE SCALE GENOMIC DNA]</scope>
    <source>
        <strain evidence="3">104-T / ATCC 96160 / CBS 514.97 / LARS 414 / MAFF 240422</strain>
    </source>
</reference>
<accession>A0A484F7V6</accession>
<protein>
    <submittedName>
        <fullName evidence="2">Uncharacterized protein</fullName>
    </submittedName>
</protein>
<comment type="caution">
    <text evidence="2">The sequence shown here is derived from an EMBL/GenBank/DDBJ whole genome shotgun (WGS) entry which is preliminary data.</text>
</comment>
<feature type="compositionally biased region" description="Polar residues" evidence="1">
    <location>
        <begin position="22"/>
        <end position="33"/>
    </location>
</feature>
<gene>
    <name evidence="2" type="ORF">Cob_v012744</name>
</gene>
<evidence type="ECO:0000313" key="2">
    <source>
        <dbReference type="EMBL" id="TDZ14349.1"/>
    </source>
</evidence>
<evidence type="ECO:0000313" key="3">
    <source>
        <dbReference type="Proteomes" id="UP000014480"/>
    </source>
</evidence>
<evidence type="ECO:0000256" key="1">
    <source>
        <dbReference type="SAM" id="MobiDB-lite"/>
    </source>
</evidence>
<feature type="region of interest" description="Disordered" evidence="1">
    <location>
        <begin position="22"/>
        <end position="70"/>
    </location>
</feature>
<feature type="compositionally biased region" description="Basic and acidic residues" evidence="1">
    <location>
        <begin position="52"/>
        <end position="61"/>
    </location>
</feature>
<proteinExistence type="predicted"/>
<organism evidence="2 3">
    <name type="scientific">Colletotrichum orbiculare (strain 104-T / ATCC 96160 / CBS 514.97 / LARS 414 / MAFF 240422)</name>
    <name type="common">Cucumber anthracnose fungus</name>
    <name type="synonym">Colletotrichum lagenarium</name>
    <dbReference type="NCBI Taxonomy" id="1213857"/>
    <lineage>
        <taxon>Eukaryota</taxon>
        <taxon>Fungi</taxon>
        <taxon>Dikarya</taxon>
        <taxon>Ascomycota</taxon>
        <taxon>Pezizomycotina</taxon>
        <taxon>Sordariomycetes</taxon>
        <taxon>Hypocreomycetidae</taxon>
        <taxon>Glomerellales</taxon>
        <taxon>Glomerellaceae</taxon>
        <taxon>Colletotrichum</taxon>
        <taxon>Colletotrichum orbiculare species complex</taxon>
    </lineage>
</organism>
<sequence length="70" mass="8077">MCPRACTRVRLVAPISDSVILHQQTHENPNPSLLSKRRMLREDKRKNFKRNPRTEASKDETDGAAWCSTQ</sequence>
<name>A0A484F7V6_COLOR</name>